<proteinExistence type="predicted"/>
<sequence length="104" mass="12527">MIDENKFVPIETIMIKKEIFEQLFHDFLVQYDMDYDFSSSLDLFELESEIKENGREKNGNIIISLEMFHELFSKTFELDSDYYQPQEVFQVFRNQIIYSGKTTN</sequence>
<keyword evidence="2" id="KW-1185">Reference proteome</keyword>
<dbReference type="Proteomes" id="UP000078516">
    <property type="component" value="Unassembled WGS sequence"/>
</dbReference>
<comment type="caution">
    <text evidence="1">The sequence shown here is derived from an EMBL/GenBank/DDBJ whole genome shotgun (WGS) entry which is preliminary data.</text>
</comment>
<dbReference type="EMBL" id="LWMN01000003">
    <property type="protein sequence ID" value="OAQ56699.1"/>
    <property type="molecule type" value="Genomic_DNA"/>
</dbReference>
<accession>A0A179EV04</accession>
<reference evidence="1 2" key="1">
    <citation type="submission" date="2016-04" db="EMBL/GenBank/DDBJ databases">
        <title>Draft genome of an Enterococcus thailandicus strain isolated from bovine feces.</title>
        <authorList>
            <person name="Beukers A.G."/>
            <person name="Zaheer R."/>
            <person name="Goji N."/>
            <person name="Cook S.R."/>
            <person name="Amoako K."/>
            <person name="Chaves A.V."/>
            <person name="Ward M.P."/>
            <person name="Mcallister T.A."/>
        </authorList>
    </citation>
    <scope>NUCLEOTIDE SEQUENCE [LARGE SCALE GENOMIC DNA]</scope>
    <source>
        <strain evidence="1 2">F0711D 46</strain>
    </source>
</reference>
<name>A0A179EV04_ENTTH</name>
<protein>
    <submittedName>
        <fullName evidence="1">Uncharacterized protein</fullName>
    </submittedName>
</protein>
<gene>
    <name evidence="1" type="ORF">A6E74_11985</name>
</gene>
<evidence type="ECO:0000313" key="2">
    <source>
        <dbReference type="Proteomes" id="UP000078516"/>
    </source>
</evidence>
<organism evidence="1 2">
    <name type="scientific">Enterococcus thailandicus</name>
    <dbReference type="NCBI Taxonomy" id="417368"/>
    <lineage>
        <taxon>Bacteria</taxon>
        <taxon>Bacillati</taxon>
        <taxon>Bacillota</taxon>
        <taxon>Bacilli</taxon>
        <taxon>Lactobacillales</taxon>
        <taxon>Enterococcaceae</taxon>
        <taxon>Enterococcus</taxon>
    </lineage>
</organism>
<dbReference type="RefSeq" id="WP_067481617.1">
    <property type="nucleotide sequence ID" value="NZ_LWMN01000003.1"/>
</dbReference>
<dbReference type="AlphaFoldDB" id="A0A179EV04"/>
<evidence type="ECO:0000313" key="1">
    <source>
        <dbReference type="EMBL" id="OAQ56699.1"/>
    </source>
</evidence>